<evidence type="ECO:0000313" key="2">
    <source>
        <dbReference type="EMBL" id="TLD69588.1"/>
    </source>
</evidence>
<keyword evidence="1" id="KW-0436">Ligase</keyword>
<dbReference type="InterPro" id="IPR003837">
    <property type="entry name" value="GatC"/>
</dbReference>
<dbReference type="EC" id="6.3.5.-" evidence="1"/>
<comment type="caution">
    <text evidence="2">The sequence shown here is derived from an EMBL/GenBank/DDBJ whole genome shotgun (WGS) entry which is preliminary data.</text>
</comment>
<dbReference type="SUPFAM" id="SSF141000">
    <property type="entry name" value="Glu-tRNAGln amidotransferase C subunit"/>
    <property type="match status" value="1"/>
</dbReference>
<keyword evidence="3" id="KW-1185">Reference proteome</keyword>
<dbReference type="AlphaFoldDB" id="A0A5R8KB92"/>
<gene>
    <name evidence="1 2" type="primary">gatC</name>
    <name evidence="2" type="ORF">FEM03_16655</name>
</gene>
<dbReference type="GO" id="GO:0006450">
    <property type="term" value="P:regulation of translational fidelity"/>
    <property type="evidence" value="ECO:0007669"/>
    <property type="project" value="InterPro"/>
</dbReference>
<organism evidence="2 3">
    <name type="scientific">Phragmitibacter flavus</name>
    <dbReference type="NCBI Taxonomy" id="2576071"/>
    <lineage>
        <taxon>Bacteria</taxon>
        <taxon>Pseudomonadati</taxon>
        <taxon>Verrucomicrobiota</taxon>
        <taxon>Verrucomicrobiia</taxon>
        <taxon>Verrucomicrobiales</taxon>
        <taxon>Verrucomicrobiaceae</taxon>
        <taxon>Phragmitibacter</taxon>
    </lineage>
</organism>
<dbReference type="NCBIfam" id="TIGR00135">
    <property type="entry name" value="gatC"/>
    <property type="match status" value="1"/>
</dbReference>
<dbReference type="OrthoDB" id="9813938at2"/>
<comment type="catalytic activity">
    <reaction evidence="1">
        <text>L-glutamyl-tRNA(Gln) + L-glutamine + ATP + H2O = L-glutaminyl-tRNA(Gln) + L-glutamate + ADP + phosphate + H(+)</text>
        <dbReference type="Rhea" id="RHEA:17521"/>
        <dbReference type="Rhea" id="RHEA-COMP:9681"/>
        <dbReference type="Rhea" id="RHEA-COMP:9684"/>
        <dbReference type="ChEBI" id="CHEBI:15377"/>
        <dbReference type="ChEBI" id="CHEBI:15378"/>
        <dbReference type="ChEBI" id="CHEBI:29985"/>
        <dbReference type="ChEBI" id="CHEBI:30616"/>
        <dbReference type="ChEBI" id="CHEBI:43474"/>
        <dbReference type="ChEBI" id="CHEBI:58359"/>
        <dbReference type="ChEBI" id="CHEBI:78520"/>
        <dbReference type="ChEBI" id="CHEBI:78521"/>
        <dbReference type="ChEBI" id="CHEBI:456216"/>
    </reaction>
</comment>
<dbReference type="HAMAP" id="MF_00122">
    <property type="entry name" value="GatC"/>
    <property type="match status" value="1"/>
</dbReference>
<sequence>MFDRAVRTNGLGVAGLTFCGATLNWRAMAQQSIDIQHAAKLARLQLSSSEVAEYQGQLGKVIDYMATLEAYDLGEVEPMAHAMPVFDVWREDVARSGFTAEEALLNAPRKAAGQFLVNRSVEDA</sequence>
<dbReference type="Gene3D" id="1.10.20.60">
    <property type="entry name" value="Glu-tRNAGln amidotransferase C subunit, N-terminal domain"/>
    <property type="match status" value="1"/>
</dbReference>
<dbReference type="Pfam" id="PF02686">
    <property type="entry name" value="GatC"/>
    <property type="match status" value="1"/>
</dbReference>
<comment type="catalytic activity">
    <reaction evidence="1">
        <text>L-aspartyl-tRNA(Asn) + L-glutamine + ATP + H2O = L-asparaginyl-tRNA(Asn) + L-glutamate + ADP + phosphate + 2 H(+)</text>
        <dbReference type="Rhea" id="RHEA:14513"/>
        <dbReference type="Rhea" id="RHEA-COMP:9674"/>
        <dbReference type="Rhea" id="RHEA-COMP:9677"/>
        <dbReference type="ChEBI" id="CHEBI:15377"/>
        <dbReference type="ChEBI" id="CHEBI:15378"/>
        <dbReference type="ChEBI" id="CHEBI:29985"/>
        <dbReference type="ChEBI" id="CHEBI:30616"/>
        <dbReference type="ChEBI" id="CHEBI:43474"/>
        <dbReference type="ChEBI" id="CHEBI:58359"/>
        <dbReference type="ChEBI" id="CHEBI:78515"/>
        <dbReference type="ChEBI" id="CHEBI:78516"/>
        <dbReference type="ChEBI" id="CHEBI:456216"/>
    </reaction>
</comment>
<dbReference type="GO" id="GO:0016740">
    <property type="term" value="F:transferase activity"/>
    <property type="evidence" value="ECO:0007669"/>
    <property type="project" value="UniProtKB-KW"/>
</dbReference>
<evidence type="ECO:0000313" key="3">
    <source>
        <dbReference type="Proteomes" id="UP000306196"/>
    </source>
</evidence>
<dbReference type="EMBL" id="VAUV01000012">
    <property type="protein sequence ID" value="TLD69588.1"/>
    <property type="molecule type" value="Genomic_DNA"/>
</dbReference>
<dbReference type="GO" id="GO:0050566">
    <property type="term" value="F:asparaginyl-tRNA synthase (glutamine-hydrolyzing) activity"/>
    <property type="evidence" value="ECO:0007669"/>
    <property type="project" value="RHEA"/>
</dbReference>
<protein>
    <recommendedName>
        <fullName evidence="1">Aspartyl/glutamyl-tRNA(Asn/Gln) amidotransferase subunit C</fullName>
        <shortName evidence="1">Asp/Glu-ADT subunit C</shortName>
        <ecNumber evidence="1">6.3.5.-</ecNumber>
    </recommendedName>
</protein>
<name>A0A5R8KB92_9BACT</name>
<keyword evidence="1" id="KW-0547">Nucleotide-binding</keyword>
<keyword evidence="2" id="KW-0808">Transferase</keyword>
<comment type="subunit">
    <text evidence="1">Heterotrimer of A, B and C subunits.</text>
</comment>
<dbReference type="InterPro" id="IPR036113">
    <property type="entry name" value="Asp/Glu-ADT_sf_sub_c"/>
</dbReference>
<dbReference type="GO" id="GO:0006412">
    <property type="term" value="P:translation"/>
    <property type="evidence" value="ECO:0007669"/>
    <property type="project" value="UniProtKB-UniRule"/>
</dbReference>
<comment type="similarity">
    <text evidence="1">Belongs to the GatC family.</text>
</comment>
<proteinExistence type="inferred from homology"/>
<evidence type="ECO:0000256" key="1">
    <source>
        <dbReference type="HAMAP-Rule" id="MF_00122"/>
    </source>
</evidence>
<comment type="function">
    <text evidence="1">Allows the formation of correctly charged Asn-tRNA(Asn) or Gln-tRNA(Gln) through the transamidation of misacylated Asp-tRNA(Asn) or Glu-tRNA(Gln) in organisms which lack either or both of asparaginyl-tRNA or glutaminyl-tRNA synthetases. The reaction takes place in the presence of glutamine and ATP through an activated phospho-Asp-tRNA(Asn) or phospho-Glu-tRNA(Gln).</text>
</comment>
<reference evidence="2 3" key="1">
    <citation type="submission" date="2019-05" db="EMBL/GenBank/DDBJ databases">
        <title>Verrucobacter flavum gen. nov., sp. nov. a new member of the family Verrucomicrobiaceae.</title>
        <authorList>
            <person name="Szuroczki S."/>
            <person name="Abbaszade G."/>
            <person name="Szabo A."/>
            <person name="Felfoldi T."/>
            <person name="Schumann P."/>
            <person name="Boka K."/>
            <person name="Keki Z."/>
            <person name="Toumi M."/>
            <person name="Toth E."/>
        </authorList>
    </citation>
    <scope>NUCLEOTIDE SEQUENCE [LARGE SCALE GENOMIC DNA]</scope>
    <source>
        <strain evidence="2 3">MG-N-17</strain>
    </source>
</reference>
<keyword evidence="1" id="KW-0067">ATP-binding</keyword>
<dbReference type="GO" id="GO:0005524">
    <property type="term" value="F:ATP binding"/>
    <property type="evidence" value="ECO:0007669"/>
    <property type="project" value="UniProtKB-KW"/>
</dbReference>
<dbReference type="GO" id="GO:0050567">
    <property type="term" value="F:glutaminyl-tRNA synthase (glutamine-hydrolyzing) activity"/>
    <property type="evidence" value="ECO:0007669"/>
    <property type="project" value="UniProtKB-UniRule"/>
</dbReference>
<dbReference type="Proteomes" id="UP000306196">
    <property type="component" value="Unassembled WGS sequence"/>
</dbReference>
<keyword evidence="1" id="KW-0648">Protein biosynthesis</keyword>
<accession>A0A5R8KB92</accession>